<dbReference type="InterPro" id="IPR012341">
    <property type="entry name" value="6hp_glycosidase-like_sf"/>
</dbReference>
<dbReference type="PANTHER" id="PTHR23403">
    <property type="entry name" value="TREHALASE"/>
    <property type="match status" value="1"/>
</dbReference>
<accession>A0A915CMD9</accession>
<dbReference type="SUPFAM" id="SSF48208">
    <property type="entry name" value="Six-hairpin glycosidases"/>
    <property type="match status" value="1"/>
</dbReference>
<comment type="similarity">
    <text evidence="2">Belongs to the glycosyl hydrolase 37 family.</text>
</comment>
<dbReference type="PANTHER" id="PTHR23403:SF1">
    <property type="entry name" value="TREHALASE"/>
    <property type="match status" value="1"/>
</dbReference>
<feature type="signal peptide" evidence="7">
    <location>
        <begin position="1"/>
        <end position="21"/>
    </location>
</feature>
<dbReference type="InterPro" id="IPR008928">
    <property type="entry name" value="6-hairpin_glycosidase_sf"/>
</dbReference>
<evidence type="ECO:0000256" key="5">
    <source>
        <dbReference type="ARBA" id="ARBA00030473"/>
    </source>
</evidence>
<evidence type="ECO:0000256" key="4">
    <source>
        <dbReference type="ARBA" id="ARBA00019905"/>
    </source>
</evidence>
<evidence type="ECO:0000313" key="8">
    <source>
        <dbReference type="Proteomes" id="UP000887574"/>
    </source>
</evidence>
<dbReference type="Pfam" id="PF01204">
    <property type="entry name" value="Trehalase"/>
    <property type="match status" value="1"/>
</dbReference>
<dbReference type="WBParaSite" id="jg10640">
    <property type="protein sequence ID" value="jg10640"/>
    <property type="gene ID" value="jg10640"/>
</dbReference>
<evidence type="ECO:0000256" key="6">
    <source>
        <dbReference type="ARBA" id="ARBA00031637"/>
    </source>
</evidence>
<organism evidence="8 9">
    <name type="scientific">Ditylenchus dipsaci</name>
    <dbReference type="NCBI Taxonomy" id="166011"/>
    <lineage>
        <taxon>Eukaryota</taxon>
        <taxon>Metazoa</taxon>
        <taxon>Ecdysozoa</taxon>
        <taxon>Nematoda</taxon>
        <taxon>Chromadorea</taxon>
        <taxon>Rhabditida</taxon>
        <taxon>Tylenchina</taxon>
        <taxon>Tylenchomorpha</taxon>
        <taxon>Sphaerularioidea</taxon>
        <taxon>Anguinidae</taxon>
        <taxon>Anguininae</taxon>
        <taxon>Ditylenchus</taxon>
    </lineage>
</organism>
<dbReference type="Proteomes" id="UP000887574">
    <property type="component" value="Unplaced"/>
</dbReference>
<dbReference type="AlphaFoldDB" id="A0A915CMD9"/>
<dbReference type="EC" id="3.2.1.28" evidence="3"/>
<keyword evidence="7" id="KW-0732">Signal</keyword>
<proteinExistence type="inferred from homology"/>
<dbReference type="GO" id="GO:0004555">
    <property type="term" value="F:alpha,alpha-trehalase activity"/>
    <property type="evidence" value="ECO:0007669"/>
    <property type="project" value="UniProtKB-EC"/>
</dbReference>
<feature type="chain" id="PRO_5036930440" description="Trehalase" evidence="7">
    <location>
        <begin position="22"/>
        <end position="208"/>
    </location>
</feature>
<dbReference type="GO" id="GO:0005993">
    <property type="term" value="P:trehalose catabolic process"/>
    <property type="evidence" value="ECO:0007669"/>
    <property type="project" value="TreeGrafter"/>
</dbReference>
<reference evidence="9" key="1">
    <citation type="submission" date="2022-11" db="UniProtKB">
        <authorList>
            <consortium name="WormBaseParasite"/>
        </authorList>
    </citation>
    <scope>IDENTIFICATION</scope>
</reference>
<dbReference type="Gene3D" id="1.50.10.10">
    <property type="match status" value="1"/>
</dbReference>
<name>A0A915CMD9_9BILA</name>
<evidence type="ECO:0000256" key="2">
    <source>
        <dbReference type="ARBA" id="ARBA00005615"/>
    </source>
</evidence>
<sequence>MYYYNSRVVWLIFVLIPICSSYLNANILPQHLMYRQKRQQQPDDDSSSSNVLVTQPTDQGNQDLAIEMCDVENSNNSFIYCSGRILAAAMAHYFPYPTAMTQKHLWTNHSNMMPENCVLNEWKESPPLLELIKDDALREWAMDLNVVWKNLCRQMKPDVEAHPDRYSLLYVPRRFVVPGGRYREFYYWDTYWTIKGLLVSGMHEICKT</sequence>
<evidence type="ECO:0000313" key="9">
    <source>
        <dbReference type="WBParaSite" id="jg10640"/>
    </source>
</evidence>
<evidence type="ECO:0000256" key="7">
    <source>
        <dbReference type="SAM" id="SignalP"/>
    </source>
</evidence>
<protein>
    <recommendedName>
        <fullName evidence="4">Trehalase</fullName>
        <ecNumber evidence="3">3.2.1.28</ecNumber>
    </recommendedName>
    <alternativeName>
        <fullName evidence="5">Alpha,alpha-trehalase</fullName>
    </alternativeName>
    <alternativeName>
        <fullName evidence="6">Alpha,alpha-trehalose glucohydrolase</fullName>
    </alternativeName>
</protein>
<dbReference type="InterPro" id="IPR001661">
    <property type="entry name" value="Glyco_hydro_37"/>
</dbReference>
<evidence type="ECO:0000256" key="1">
    <source>
        <dbReference type="ARBA" id="ARBA00001576"/>
    </source>
</evidence>
<keyword evidence="8" id="KW-1185">Reference proteome</keyword>
<evidence type="ECO:0000256" key="3">
    <source>
        <dbReference type="ARBA" id="ARBA00012757"/>
    </source>
</evidence>
<comment type="catalytic activity">
    <reaction evidence="1">
        <text>alpha,alpha-trehalose + H2O = alpha-D-glucose + beta-D-glucose</text>
        <dbReference type="Rhea" id="RHEA:32675"/>
        <dbReference type="ChEBI" id="CHEBI:15377"/>
        <dbReference type="ChEBI" id="CHEBI:15903"/>
        <dbReference type="ChEBI" id="CHEBI:16551"/>
        <dbReference type="ChEBI" id="CHEBI:17925"/>
        <dbReference type="EC" id="3.2.1.28"/>
    </reaction>
</comment>